<dbReference type="Pfam" id="PF00017">
    <property type="entry name" value="SH2"/>
    <property type="match status" value="1"/>
</dbReference>
<organism evidence="9 10">
    <name type="scientific">Parnassius mnemosyne</name>
    <name type="common">clouded apollo</name>
    <dbReference type="NCBI Taxonomy" id="213953"/>
    <lineage>
        <taxon>Eukaryota</taxon>
        <taxon>Metazoa</taxon>
        <taxon>Ecdysozoa</taxon>
        <taxon>Arthropoda</taxon>
        <taxon>Hexapoda</taxon>
        <taxon>Insecta</taxon>
        <taxon>Pterygota</taxon>
        <taxon>Neoptera</taxon>
        <taxon>Endopterygota</taxon>
        <taxon>Lepidoptera</taxon>
        <taxon>Glossata</taxon>
        <taxon>Ditrysia</taxon>
        <taxon>Papilionoidea</taxon>
        <taxon>Papilionidae</taxon>
        <taxon>Parnassiinae</taxon>
        <taxon>Parnassini</taxon>
        <taxon>Parnassius</taxon>
        <taxon>Driopa</taxon>
    </lineage>
</organism>
<accession>A0AAV1L229</accession>
<evidence type="ECO:0000256" key="1">
    <source>
        <dbReference type="ARBA" id="ARBA00013064"/>
    </source>
</evidence>
<evidence type="ECO:0000313" key="10">
    <source>
        <dbReference type="Proteomes" id="UP001314205"/>
    </source>
</evidence>
<dbReference type="AlphaFoldDB" id="A0AAV1L229"/>
<feature type="domain" description="Tyrosine specific protein phosphatases" evidence="8">
    <location>
        <begin position="418"/>
        <end position="500"/>
    </location>
</feature>
<gene>
    <name evidence="9" type="ORF">PARMNEM_LOCUS8769</name>
</gene>
<dbReference type="EMBL" id="CAVLGL010000082">
    <property type="protein sequence ID" value="CAK1588082.1"/>
    <property type="molecule type" value="Genomic_DNA"/>
</dbReference>
<dbReference type="EC" id="3.1.3.48" evidence="1"/>
<dbReference type="GO" id="GO:0048666">
    <property type="term" value="P:neuron development"/>
    <property type="evidence" value="ECO:0007669"/>
    <property type="project" value="UniProtKB-ARBA"/>
</dbReference>
<dbReference type="SUPFAM" id="SSF55550">
    <property type="entry name" value="SH2 domain"/>
    <property type="match status" value="1"/>
</dbReference>
<evidence type="ECO:0000256" key="2">
    <source>
        <dbReference type="ARBA" id="ARBA00022801"/>
    </source>
</evidence>
<dbReference type="InterPro" id="IPR003595">
    <property type="entry name" value="Tyr_Pase_cat"/>
</dbReference>
<dbReference type="InterPro" id="IPR000242">
    <property type="entry name" value="PTP_cat"/>
</dbReference>
<dbReference type="Gene3D" id="3.90.190.10">
    <property type="entry name" value="Protein tyrosine phosphatase superfamily"/>
    <property type="match status" value="1"/>
</dbReference>
<feature type="domain" description="SH2" evidence="6">
    <location>
        <begin position="53"/>
        <end position="147"/>
    </location>
</feature>
<dbReference type="GO" id="GO:0001784">
    <property type="term" value="F:phosphotyrosine residue binding"/>
    <property type="evidence" value="ECO:0007669"/>
    <property type="project" value="TreeGrafter"/>
</dbReference>
<dbReference type="PROSITE" id="PS51257">
    <property type="entry name" value="PROKAR_LIPOPROTEIN"/>
    <property type="match status" value="1"/>
</dbReference>
<dbReference type="Gene3D" id="3.30.505.10">
    <property type="entry name" value="SH2 domain"/>
    <property type="match status" value="1"/>
</dbReference>
<dbReference type="InterPro" id="IPR000387">
    <property type="entry name" value="Tyr_Pase_dom"/>
</dbReference>
<dbReference type="PROSITE" id="PS50001">
    <property type="entry name" value="SH2"/>
    <property type="match status" value="1"/>
</dbReference>
<dbReference type="GO" id="GO:0035556">
    <property type="term" value="P:intracellular signal transduction"/>
    <property type="evidence" value="ECO:0007669"/>
    <property type="project" value="TreeGrafter"/>
</dbReference>
<dbReference type="PRINTS" id="PR00700">
    <property type="entry name" value="PRTYPHPHTASE"/>
</dbReference>
<dbReference type="InterPro" id="IPR000980">
    <property type="entry name" value="SH2"/>
</dbReference>
<keyword evidence="10" id="KW-1185">Reference proteome</keyword>
<keyword evidence="2" id="KW-0378">Hydrolase</keyword>
<dbReference type="InterPro" id="IPR016130">
    <property type="entry name" value="Tyr_Pase_AS"/>
</dbReference>
<dbReference type="InterPro" id="IPR052123">
    <property type="entry name" value="Non-rcpt_Tyr_Phosphatase"/>
</dbReference>
<dbReference type="PRINTS" id="PR00401">
    <property type="entry name" value="SH2DOMAIN"/>
</dbReference>
<dbReference type="InterPro" id="IPR029021">
    <property type="entry name" value="Prot-tyrosine_phosphatase-like"/>
</dbReference>
<dbReference type="Pfam" id="PF00102">
    <property type="entry name" value="Y_phosphatase"/>
    <property type="match status" value="2"/>
</dbReference>
<evidence type="ECO:0000259" key="8">
    <source>
        <dbReference type="PROSITE" id="PS50056"/>
    </source>
</evidence>
<dbReference type="SMART" id="SM00252">
    <property type="entry name" value="SH2"/>
    <property type="match status" value="1"/>
</dbReference>
<reference evidence="9 10" key="1">
    <citation type="submission" date="2023-11" db="EMBL/GenBank/DDBJ databases">
        <authorList>
            <person name="Hedman E."/>
            <person name="Englund M."/>
            <person name="Stromberg M."/>
            <person name="Nyberg Akerstrom W."/>
            <person name="Nylinder S."/>
            <person name="Jareborg N."/>
            <person name="Kallberg Y."/>
            <person name="Kronander E."/>
        </authorList>
    </citation>
    <scope>NUCLEOTIDE SEQUENCE [LARGE SCALE GENOMIC DNA]</scope>
</reference>
<dbReference type="PROSITE" id="PS50056">
    <property type="entry name" value="TYR_PHOSPHATASE_2"/>
    <property type="match status" value="1"/>
</dbReference>
<dbReference type="SMART" id="SM00404">
    <property type="entry name" value="PTPc_motif"/>
    <property type="match status" value="1"/>
</dbReference>
<name>A0AAV1L229_9NEOP</name>
<evidence type="ECO:0000256" key="4">
    <source>
        <dbReference type="ARBA" id="ARBA00022999"/>
    </source>
</evidence>
<dbReference type="PROSITE" id="PS50055">
    <property type="entry name" value="TYR_PHOSPHATASE_PTP"/>
    <property type="match status" value="1"/>
</dbReference>
<protein>
    <recommendedName>
        <fullName evidence="1">protein-tyrosine-phosphatase</fullName>
        <ecNumber evidence="1">3.1.3.48</ecNumber>
    </recommendedName>
</protein>
<dbReference type="PROSITE" id="PS00383">
    <property type="entry name" value="TYR_PHOSPHATASE_1"/>
    <property type="match status" value="1"/>
</dbReference>
<evidence type="ECO:0000256" key="3">
    <source>
        <dbReference type="ARBA" id="ARBA00022912"/>
    </source>
</evidence>
<dbReference type="PANTHER" id="PTHR46257:SF3">
    <property type="entry name" value="TYROSINE-PROTEIN PHOSPHATASE CORKSCREW"/>
    <property type="match status" value="1"/>
</dbReference>
<dbReference type="SUPFAM" id="SSF52799">
    <property type="entry name" value="(Phosphotyrosine protein) phosphatases II"/>
    <property type="match status" value="1"/>
</dbReference>
<keyword evidence="3" id="KW-0904">Protein phosphatase</keyword>
<comment type="caution">
    <text evidence="9">The sequence shown here is derived from an EMBL/GenBank/DDBJ whole genome shotgun (WGS) entry which is preliminary data.</text>
</comment>
<dbReference type="InterPro" id="IPR036860">
    <property type="entry name" value="SH2_dom_sf"/>
</dbReference>
<dbReference type="GO" id="GO:0004726">
    <property type="term" value="F:non-membrane spanning protein tyrosine phosphatase activity"/>
    <property type="evidence" value="ECO:0007669"/>
    <property type="project" value="TreeGrafter"/>
</dbReference>
<feature type="domain" description="Tyrosine-protein phosphatase" evidence="7">
    <location>
        <begin position="176"/>
        <end position="509"/>
    </location>
</feature>
<dbReference type="GO" id="GO:0000278">
    <property type="term" value="P:mitotic cell cycle"/>
    <property type="evidence" value="ECO:0007669"/>
    <property type="project" value="TreeGrafter"/>
</dbReference>
<evidence type="ECO:0000259" key="7">
    <source>
        <dbReference type="PROSITE" id="PS50055"/>
    </source>
</evidence>
<evidence type="ECO:0000259" key="6">
    <source>
        <dbReference type="PROSITE" id="PS50001"/>
    </source>
</evidence>
<dbReference type="CDD" id="cd09931">
    <property type="entry name" value="SH2_C-SH2_SHP_like"/>
    <property type="match status" value="1"/>
</dbReference>
<keyword evidence="4 5" id="KW-0727">SH2 domain</keyword>
<proteinExistence type="predicted"/>
<evidence type="ECO:0000313" key="9">
    <source>
        <dbReference type="EMBL" id="CAK1588082.1"/>
    </source>
</evidence>
<evidence type="ECO:0000256" key="5">
    <source>
        <dbReference type="PROSITE-ProRule" id="PRU00191"/>
    </source>
</evidence>
<dbReference type="Proteomes" id="UP001314205">
    <property type="component" value="Unassembled WGS sequence"/>
</dbReference>
<dbReference type="GO" id="GO:0009653">
    <property type="term" value="P:anatomical structure morphogenesis"/>
    <property type="evidence" value="ECO:0007669"/>
    <property type="project" value="UniProtKB-ARBA"/>
</dbReference>
<dbReference type="SMART" id="SM00194">
    <property type="entry name" value="PTPc"/>
    <property type="match status" value="1"/>
</dbReference>
<sequence>MSKDGPRLSRLGVLAPAALSACIDASVLAVPAAGAIVSTVLKELSKAFMLKKWFHGIMSAKEAEHLIMAKGRNGSFLVRESQTHPGEYVLSVRVRGRVSHVMIRKQHDKYDVGSGEQFDDLVGLIEHFRSYPMIETSGDVLRLLQPVSGTCLRAHDINQKVMEMDDILKSDNKCGFDGEFHSLKLIEDLHVFTMNEGTKTENMDKNRYRNILPYDQTRVILRKTGDGQESDYINANFIRSSRLCNSSSSVQSSNESLNSVQSLILRNDSRKSAPLGIKSLSDDALREAKKFIRMDEINGNLRRNIVKDKVYIATQGCLSNTVDDFWHMIWQEDVRVVAMITNETEGGKKKCERYWPVAGHEERYHNLLVKSISETCYEDYLLRELDVTDDKKQCRTIYQYQFTTWPDHGAPPEPDGVLTFIDDINRRMSQNLQDGNAPEQNVLCVHCSAGVGRTGTFIVLDMLIDKIKMSGFDCDIDVHNTVKTVRSQRRGMVQNKAQYRFIYLALQSYIDNKSIKKKIYTTEA</sequence>
<dbReference type="PANTHER" id="PTHR46257">
    <property type="entry name" value="TYROSINE-PROTEIN PHOSPHATASE CORKSCREW"/>
    <property type="match status" value="1"/>
</dbReference>
<dbReference type="GO" id="GO:0005737">
    <property type="term" value="C:cytoplasm"/>
    <property type="evidence" value="ECO:0007669"/>
    <property type="project" value="TreeGrafter"/>
</dbReference>